<proteinExistence type="predicted"/>
<evidence type="ECO:0000313" key="1">
    <source>
        <dbReference type="EMBL" id="HGT49371.1"/>
    </source>
</evidence>
<protein>
    <submittedName>
        <fullName evidence="1">Uncharacterized protein</fullName>
    </submittedName>
</protein>
<name>A0A832LL15_9BACT</name>
<dbReference type="AlphaFoldDB" id="A0A832LL15"/>
<comment type="caution">
    <text evidence="1">The sequence shown here is derived from an EMBL/GenBank/DDBJ whole genome shotgun (WGS) entry which is preliminary data.</text>
</comment>
<gene>
    <name evidence="1" type="ORF">ENS56_15130</name>
</gene>
<sequence>MPNFNPECIWKFNCSLNGSGADDYDFFATWGNLTGQRNNLQYVRITLYYWNEADGWKTKSKTYIPPNASTSDPYTFYVQLYYSWCKGSGCNSPTYYGKKYKFNTLVEIIYGGNGQQLVIDEYYYDSNSISSNLKYCKTDPLYVEVHPDCTNRLPNC</sequence>
<dbReference type="EMBL" id="DSVI01000027">
    <property type="protein sequence ID" value="HGT49371.1"/>
    <property type="molecule type" value="Genomic_DNA"/>
</dbReference>
<accession>A0A832LL15</accession>
<organism evidence="1">
    <name type="scientific">Ignavibacterium album</name>
    <dbReference type="NCBI Taxonomy" id="591197"/>
    <lineage>
        <taxon>Bacteria</taxon>
        <taxon>Pseudomonadati</taxon>
        <taxon>Ignavibacteriota</taxon>
        <taxon>Ignavibacteria</taxon>
        <taxon>Ignavibacteriales</taxon>
        <taxon>Ignavibacteriaceae</taxon>
        <taxon>Ignavibacterium</taxon>
    </lineage>
</organism>
<reference evidence="1" key="1">
    <citation type="journal article" date="2020" name="mSystems">
        <title>Genome- and Community-Level Interaction Insights into Carbon Utilization and Element Cycling Functions of Hydrothermarchaeota in Hydrothermal Sediment.</title>
        <authorList>
            <person name="Zhou Z."/>
            <person name="Liu Y."/>
            <person name="Xu W."/>
            <person name="Pan J."/>
            <person name="Luo Z.H."/>
            <person name="Li M."/>
        </authorList>
    </citation>
    <scope>NUCLEOTIDE SEQUENCE [LARGE SCALE GENOMIC DNA]</scope>
    <source>
        <strain evidence="1">SpSt-500</strain>
    </source>
</reference>